<comment type="caution">
    <text evidence="1">The sequence shown here is derived from an EMBL/GenBank/DDBJ whole genome shotgun (WGS) entry which is preliminary data.</text>
</comment>
<evidence type="ECO:0000313" key="1">
    <source>
        <dbReference type="EMBL" id="KAK3056480.1"/>
    </source>
</evidence>
<reference evidence="1" key="1">
    <citation type="submission" date="2024-09" db="EMBL/GenBank/DDBJ databases">
        <title>Black Yeasts Isolated from many extreme environments.</title>
        <authorList>
            <person name="Coleine C."/>
            <person name="Stajich J.E."/>
            <person name="Selbmann L."/>
        </authorList>
    </citation>
    <scope>NUCLEOTIDE SEQUENCE</scope>
    <source>
        <strain evidence="1">CCFEE 5737</strain>
    </source>
</reference>
<organism evidence="1 2">
    <name type="scientific">Coniosporium uncinatum</name>
    <dbReference type="NCBI Taxonomy" id="93489"/>
    <lineage>
        <taxon>Eukaryota</taxon>
        <taxon>Fungi</taxon>
        <taxon>Dikarya</taxon>
        <taxon>Ascomycota</taxon>
        <taxon>Pezizomycotina</taxon>
        <taxon>Dothideomycetes</taxon>
        <taxon>Dothideomycetes incertae sedis</taxon>
        <taxon>Coniosporium</taxon>
    </lineage>
</organism>
<name>A0ACC3CYB1_9PEZI</name>
<sequence>MAHFLHNTLAGISQSGETLSFYSLNDGSLIHRHTDLIAEPHELAYDAKRQSLYISHTYRHGHFWLHGDYSTEISVFSLTQREIVDVIDVGPLKGPHGLRLVAEQDMLFASVESGLELHGADSGGVIGIDLAARSVVTQVANGSKSHWFAVTSDARKAYTVNEVDPFLSVLDLGTSRMMKKIAVLGSEEAHISIDGRFVFVPTPSMQVQSGGPPEEMGFIVIDTATDEIVKTVRTTHGVLSIHSTARDQIMVVQYQFEADSDAGNLKPKNGQLALYDATSFELLGEVAIGKGPLELRSSVDGSVGFVANILEGTVSVVDLDAMSVTMTVEVDVTRNASKRFHQGAHGMAAIPGRDIHIQRVN</sequence>
<keyword evidence="2" id="KW-1185">Reference proteome</keyword>
<protein>
    <submittedName>
        <fullName evidence="1">Uncharacterized protein</fullName>
    </submittedName>
</protein>
<gene>
    <name evidence="1" type="ORF">LTS18_011688</name>
</gene>
<dbReference type="Proteomes" id="UP001186974">
    <property type="component" value="Unassembled WGS sequence"/>
</dbReference>
<dbReference type="EMBL" id="JAWDJW010009748">
    <property type="protein sequence ID" value="KAK3056480.1"/>
    <property type="molecule type" value="Genomic_DNA"/>
</dbReference>
<evidence type="ECO:0000313" key="2">
    <source>
        <dbReference type="Proteomes" id="UP001186974"/>
    </source>
</evidence>
<accession>A0ACC3CYB1</accession>
<proteinExistence type="predicted"/>